<protein>
    <submittedName>
        <fullName evidence="1">Uncharacterized protein</fullName>
    </submittedName>
</protein>
<evidence type="ECO:0000313" key="1">
    <source>
        <dbReference type="EMBL" id="JAA81875.1"/>
    </source>
</evidence>
<accession>S4P5U1</accession>
<proteinExistence type="predicted"/>
<reference evidence="1" key="2">
    <citation type="submission" date="2013-05" db="EMBL/GenBank/DDBJ databases">
        <authorList>
            <person name="Carter J.-M."/>
            <person name="Baker S.C."/>
            <person name="Pink R."/>
            <person name="Carter D.R.F."/>
            <person name="Collins A."/>
            <person name="Tomlin J."/>
            <person name="Gibbs M."/>
            <person name="Breuker C.J."/>
        </authorList>
    </citation>
    <scope>NUCLEOTIDE SEQUENCE</scope>
    <source>
        <tissue evidence="1">Ovary</tissue>
    </source>
</reference>
<dbReference type="EMBL" id="GAIX01010685">
    <property type="protein sequence ID" value="JAA81875.1"/>
    <property type="molecule type" value="Transcribed_RNA"/>
</dbReference>
<name>S4P5U1_9NEOP</name>
<reference evidence="1" key="1">
    <citation type="journal article" date="2013" name="BMC Genomics">
        <title>Unscrambling butterfly oogenesis.</title>
        <authorList>
            <person name="Carter J.M."/>
            <person name="Baker S.C."/>
            <person name="Pink R."/>
            <person name="Carter D.R."/>
            <person name="Collins A."/>
            <person name="Tomlin J."/>
            <person name="Gibbs M."/>
            <person name="Breuker C.J."/>
        </authorList>
    </citation>
    <scope>NUCLEOTIDE SEQUENCE</scope>
    <source>
        <tissue evidence="1">Ovary</tissue>
    </source>
</reference>
<feature type="non-terminal residue" evidence="1">
    <location>
        <position position="68"/>
    </location>
</feature>
<sequence>MAQNINRANMSQNMNREMQHDLGNEIDLSHLSRQNLEHDVLMNQEDSRRSPLVQNVDNHLLEQHIAQR</sequence>
<dbReference type="AlphaFoldDB" id="S4P5U1"/>
<organism evidence="1">
    <name type="scientific">Pararge aegeria</name>
    <name type="common">speckled wood butterfly</name>
    <dbReference type="NCBI Taxonomy" id="116150"/>
    <lineage>
        <taxon>Eukaryota</taxon>
        <taxon>Metazoa</taxon>
        <taxon>Ecdysozoa</taxon>
        <taxon>Arthropoda</taxon>
        <taxon>Hexapoda</taxon>
        <taxon>Insecta</taxon>
        <taxon>Pterygota</taxon>
        <taxon>Neoptera</taxon>
        <taxon>Endopterygota</taxon>
        <taxon>Lepidoptera</taxon>
        <taxon>Glossata</taxon>
        <taxon>Ditrysia</taxon>
        <taxon>Papilionoidea</taxon>
        <taxon>Nymphalidae</taxon>
        <taxon>Satyrinae</taxon>
        <taxon>Satyrini</taxon>
        <taxon>Parargina</taxon>
        <taxon>Pararge</taxon>
    </lineage>
</organism>